<name>A0ACC2UIC6_9FUNG</name>
<gene>
    <name evidence="1" type="primary">RRP8</name>
    <name evidence="1" type="ORF">DSO57_1007247</name>
</gene>
<evidence type="ECO:0000313" key="1">
    <source>
        <dbReference type="EMBL" id="KAJ9086132.1"/>
    </source>
</evidence>
<proteinExistence type="predicted"/>
<dbReference type="EMBL" id="QTSX02000731">
    <property type="protein sequence ID" value="KAJ9086132.1"/>
    <property type="molecule type" value="Genomic_DNA"/>
</dbReference>
<evidence type="ECO:0000313" key="2">
    <source>
        <dbReference type="Proteomes" id="UP001165960"/>
    </source>
</evidence>
<comment type="caution">
    <text evidence="1">The sequence shown here is derived from an EMBL/GenBank/DDBJ whole genome shotgun (WGS) entry which is preliminary data.</text>
</comment>
<keyword evidence="1" id="KW-0808">Transferase</keyword>
<dbReference type="Proteomes" id="UP001165960">
    <property type="component" value="Unassembled WGS sequence"/>
</dbReference>
<sequence length="371" mass="41071">MSKPLFNINGWNMPTIIAKETSAKSSIGKAGVKREQTLSNEVLQLVKQLSGKESTGSAKSTTEKPAASASNSGEGSKKSKKKPKKRSAQELNNSETPLLNLGAPEQKAKEVETSKNPAPKKQAKKAKTTASGNEFTPLQQKMNKQLQGAKFRMINEMLYTMPGDQAFKKFQKDPDMFEEYHSGFRTQVESWPANPVDVFIKHFKENGKPGMVIADMGCGEAELALKVPDTIKVHSFDLVAANPRITACDIAHTPLPDSSVDAVVFSLSLMGTNYHEFIAEAYRILKSGGEIKIAEVISRFDDINAFISYMNSQEFHLSHRDESNKMFVMLDFIKDGLKGKAAKKAKKKSQDRKAPLVKEAPVLKPCIYKRR</sequence>
<keyword evidence="1" id="KW-0489">Methyltransferase</keyword>
<protein>
    <submittedName>
        <fullName evidence="1">25S rRNA (Adenine645-N1)-methyltransferase</fullName>
        <ecNumber evidence="1">2.1.1.287</ecNumber>
    </submittedName>
</protein>
<dbReference type="EC" id="2.1.1.287" evidence="1"/>
<keyword evidence="2" id="KW-1185">Reference proteome</keyword>
<accession>A0ACC2UIC6</accession>
<organism evidence="1 2">
    <name type="scientific">Entomophthora muscae</name>
    <dbReference type="NCBI Taxonomy" id="34485"/>
    <lineage>
        <taxon>Eukaryota</taxon>
        <taxon>Fungi</taxon>
        <taxon>Fungi incertae sedis</taxon>
        <taxon>Zoopagomycota</taxon>
        <taxon>Entomophthoromycotina</taxon>
        <taxon>Entomophthoromycetes</taxon>
        <taxon>Entomophthorales</taxon>
        <taxon>Entomophthoraceae</taxon>
        <taxon>Entomophthora</taxon>
    </lineage>
</organism>
<reference evidence="1" key="1">
    <citation type="submission" date="2022-04" db="EMBL/GenBank/DDBJ databases">
        <title>Genome of the entomopathogenic fungus Entomophthora muscae.</title>
        <authorList>
            <person name="Elya C."/>
            <person name="Lovett B.R."/>
            <person name="Lee E."/>
            <person name="Macias A.M."/>
            <person name="Hajek A.E."/>
            <person name="De Bivort B.L."/>
            <person name="Kasson M.T."/>
            <person name="De Fine Licht H.H."/>
            <person name="Stajich J.E."/>
        </authorList>
    </citation>
    <scope>NUCLEOTIDE SEQUENCE</scope>
    <source>
        <strain evidence="1">Berkeley</strain>
    </source>
</reference>